<organism evidence="1 2">
    <name type="scientific">Bacillus gaemokensis</name>
    <dbReference type="NCBI Taxonomy" id="574375"/>
    <lineage>
        <taxon>Bacteria</taxon>
        <taxon>Bacillati</taxon>
        <taxon>Bacillota</taxon>
        <taxon>Bacilli</taxon>
        <taxon>Bacillales</taxon>
        <taxon>Bacillaceae</taxon>
        <taxon>Bacillus</taxon>
        <taxon>Bacillus cereus group</taxon>
    </lineage>
</organism>
<name>A0A073KUF2_9BACI</name>
<dbReference type="InterPro" id="IPR023203">
    <property type="entry name" value="TTHA0068_sf"/>
</dbReference>
<sequence length="172" mass="20682">MYPTAYIQFLTHFHGDYDYFECHEVLEEYWKLKPRGMRDNYWVGFIQIAVSLYHQRRLNWNGAAKMMKSAITILEKEQDSVYKLGLDYQELLSLLKKQLQSIQIKESFTPIFLPILDISLENTCIKLCTERGLSWKNAQSFPNEYIVHKHTLRNRSDVIFERNEQLKKRKQR</sequence>
<keyword evidence="2" id="KW-1185">Reference proteome</keyword>
<evidence type="ECO:0000313" key="2">
    <source>
        <dbReference type="Proteomes" id="UP000027778"/>
    </source>
</evidence>
<comment type="caution">
    <text evidence="1">The sequence shown here is derived from an EMBL/GenBank/DDBJ whole genome shotgun (WGS) entry which is preliminary data.</text>
</comment>
<evidence type="ECO:0000313" key="1">
    <source>
        <dbReference type="EMBL" id="KEK25993.1"/>
    </source>
</evidence>
<dbReference type="PANTHER" id="PTHR34796:SF1">
    <property type="entry name" value="EXPRESSED PROTEIN"/>
    <property type="match status" value="1"/>
</dbReference>
<gene>
    <name evidence="1" type="ORF">BAGA_01795</name>
</gene>
<protein>
    <recommendedName>
        <fullName evidence="3">DUF309 domain-containing protein</fullName>
    </recommendedName>
</protein>
<dbReference type="OrthoDB" id="165483at2"/>
<dbReference type="eggNOG" id="COG1547">
    <property type="taxonomic scope" value="Bacteria"/>
</dbReference>
<proteinExistence type="predicted"/>
<reference evidence="1 2" key="1">
    <citation type="submission" date="2014-06" db="EMBL/GenBank/DDBJ databases">
        <title>Draft genome sequence of Bacillus gaemokensis JCM 15801 (MCCC 1A00707).</title>
        <authorList>
            <person name="Lai Q."/>
            <person name="Liu Y."/>
            <person name="Shao Z."/>
        </authorList>
    </citation>
    <scope>NUCLEOTIDE SEQUENCE [LARGE SCALE GENOMIC DNA]</scope>
    <source>
        <strain evidence="1 2">JCM 15801</strain>
    </source>
</reference>
<evidence type="ECO:0008006" key="3">
    <source>
        <dbReference type="Google" id="ProtNLM"/>
    </source>
</evidence>
<dbReference type="Proteomes" id="UP000027778">
    <property type="component" value="Unassembled WGS sequence"/>
</dbReference>
<dbReference type="RefSeq" id="WP_033672339.1">
    <property type="nucleotide sequence ID" value="NZ_JOTM01000001.1"/>
</dbReference>
<dbReference type="AlphaFoldDB" id="A0A073KUF2"/>
<dbReference type="EMBL" id="JOTM01000001">
    <property type="protein sequence ID" value="KEK25993.1"/>
    <property type="molecule type" value="Genomic_DNA"/>
</dbReference>
<dbReference type="STRING" id="574375.AZF08_01865"/>
<dbReference type="SUPFAM" id="SSF140663">
    <property type="entry name" value="TTHA0068-like"/>
    <property type="match status" value="1"/>
</dbReference>
<accession>A0A073KUF2</accession>
<dbReference type="PANTHER" id="PTHR34796">
    <property type="entry name" value="EXPRESSED PROTEIN"/>
    <property type="match status" value="1"/>
</dbReference>
<dbReference type="InterPro" id="IPR005500">
    <property type="entry name" value="DUF309"/>
</dbReference>
<dbReference type="Gene3D" id="1.10.3450.10">
    <property type="entry name" value="TTHA0068-like"/>
    <property type="match status" value="1"/>
</dbReference>
<dbReference type="Pfam" id="PF03745">
    <property type="entry name" value="DUF309"/>
    <property type="match status" value="1"/>
</dbReference>